<gene>
    <name evidence="4" type="ORF">C1850_10380</name>
</gene>
<dbReference type="Gene3D" id="2.60.120.10">
    <property type="entry name" value="Jelly Rolls"/>
    <property type="match status" value="1"/>
</dbReference>
<organism evidence="4 5">
    <name type="scientific">Adlercreutzia equolifaciens subsp. celatus</name>
    <dbReference type="NCBI Taxonomy" id="394340"/>
    <lineage>
        <taxon>Bacteria</taxon>
        <taxon>Bacillati</taxon>
        <taxon>Actinomycetota</taxon>
        <taxon>Coriobacteriia</taxon>
        <taxon>Eggerthellales</taxon>
        <taxon>Eggerthellaceae</taxon>
        <taxon>Adlercreutzia</taxon>
    </lineage>
</organism>
<evidence type="ECO:0000256" key="1">
    <source>
        <dbReference type="ARBA" id="ARBA00023015"/>
    </source>
</evidence>
<dbReference type="GO" id="GO:0006355">
    <property type="term" value="P:regulation of DNA-templated transcription"/>
    <property type="evidence" value="ECO:0007669"/>
    <property type="project" value="InterPro"/>
</dbReference>
<dbReference type="SMART" id="SM00100">
    <property type="entry name" value="cNMP"/>
    <property type="match status" value="1"/>
</dbReference>
<dbReference type="InterPro" id="IPR018490">
    <property type="entry name" value="cNMP-bd_dom_sf"/>
</dbReference>
<name>A0A369NVH8_9ACTN</name>
<dbReference type="Pfam" id="PF00027">
    <property type="entry name" value="cNMP_binding"/>
    <property type="match status" value="1"/>
</dbReference>
<dbReference type="PROSITE" id="PS50042">
    <property type="entry name" value="CNMP_BINDING_3"/>
    <property type="match status" value="1"/>
</dbReference>
<keyword evidence="2" id="KW-0238">DNA-binding</keyword>
<dbReference type="AlphaFoldDB" id="A0A369NVH8"/>
<dbReference type="SUPFAM" id="SSF51206">
    <property type="entry name" value="cAMP-binding domain-like"/>
    <property type="match status" value="1"/>
</dbReference>
<reference evidence="4 5" key="1">
    <citation type="journal article" date="2018" name="Elife">
        <title>Discovery and characterization of a prevalent human gut bacterial enzyme sufficient for the inactivation of a family of plant toxins.</title>
        <authorList>
            <person name="Koppel N."/>
            <person name="Bisanz J.E."/>
            <person name="Pandelia M.E."/>
            <person name="Turnbaugh P.J."/>
            <person name="Balskus E.P."/>
        </authorList>
    </citation>
    <scope>NUCLEOTIDE SEQUENCE [LARGE SCALE GENOMIC DNA]</scope>
    <source>
        <strain evidence="4 5">OB21 GAM 11</strain>
    </source>
</reference>
<dbReference type="EMBL" id="PPUT01000033">
    <property type="protein sequence ID" value="RDC42147.1"/>
    <property type="molecule type" value="Genomic_DNA"/>
</dbReference>
<dbReference type="CDD" id="cd00038">
    <property type="entry name" value="CAP_ED"/>
    <property type="match status" value="1"/>
</dbReference>
<keyword evidence="1" id="KW-0805">Transcription regulation</keyword>
<keyword evidence="3" id="KW-0804">Transcription</keyword>
<evidence type="ECO:0000313" key="4">
    <source>
        <dbReference type="EMBL" id="RDC42147.1"/>
    </source>
</evidence>
<dbReference type="SUPFAM" id="SSF46785">
    <property type="entry name" value="Winged helix' DNA-binding domain"/>
    <property type="match status" value="1"/>
</dbReference>
<dbReference type="PROSITE" id="PS51063">
    <property type="entry name" value="HTH_CRP_2"/>
    <property type="match status" value="1"/>
</dbReference>
<dbReference type="InterPro" id="IPR014710">
    <property type="entry name" value="RmlC-like_jellyroll"/>
</dbReference>
<dbReference type="Pfam" id="PF13545">
    <property type="entry name" value="HTH_Crp_2"/>
    <property type="match status" value="1"/>
</dbReference>
<dbReference type="SMART" id="SM00419">
    <property type="entry name" value="HTH_CRP"/>
    <property type="match status" value="1"/>
</dbReference>
<evidence type="ECO:0000313" key="5">
    <source>
        <dbReference type="Proteomes" id="UP000253805"/>
    </source>
</evidence>
<dbReference type="Proteomes" id="UP000253805">
    <property type="component" value="Unassembled WGS sequence"/>
</dbReference>
<evidence type="ECO:0000256" key="2">
    <source>
        <dbReference type="ARBA" id="ARBA00023125"/>
    </source>
</evidence>
<dbReference type="GeneID" id="62677503"/>
<sequence length="227" mass="24721">MERNAFLAGTPLFSGVASQEVGAMLDCLDAHERRYAQGERIHHMGDSVSTAGIVLTGRVRIEHVDPWGNVSVVGMRGPGAMFGEAYAAAGEPLLVDVVADQDCTVLFLNLAKVVGPCSCRCDHHALVARNMIAAIARQSLALSRRIFHVAPKSIRGKVLAYLSNEAERTGTREFDIPFNRQQLADYLGVDRSALSAELSRMQKAGLIRCRRNHFALPHSPSNSTVEK</sequence>
<dbReference type="InterPro" id="IPR036390">
    <property type="entry name" value="WH_DNA-bd_sf"/>
</dbReference>
<accession>A0A369NVH8</accession>
<evidence type="ECO:0000256" key="3">
    <source>
        <dbReference type="ARBA" id="ARBA00023163"/>
    </source>
</evidence>
<comment type="caution">
    <text evidence="4">The sequence shown here is derived from an EMBL/GenBank/DDBJ whole genome shotgun (WGS) entry which is preliminary data.</text>
</comment>
<dbReference type="InterPro" id="IPR012318">
    <property type="entry name" value="HTH_CRP"/>
</dbReference>
<dbReference type="InterPro" id="IPR000595">
    <property type="entry name" value="cNMP-bd_dom"/>
</dbReference>
<dbReference type="RefSeq" id="WP_022739748.1">
    <property type="nucleotide sequence ID" value="NZ_CAKXPL010000070.1"/>
</dbReference>
<proteinExistence type="predicted"/>
<dbReference type="GO" id="GO:0003677">
    <property type="term" value="F:DNA binding"/>
    <property type="evidence" value="ECO:0007669"/>
    <property type="project" value="UniProtKB-KW"/>
</dbReference>
<protein>
    <submittedName>
        <fullName evidence="4">Crp/Fnr family transcriptional regulator</fullName>
    </submittedName>
</protein>